<protein>
    <recommendedName>
        <fullName evidence="6">tRNA modification GTPase MnmE</fullName>
        <ecNumber evidence="6">3.6.-.-</ecNumber>
    </recommendedName>
</protein>
<evidence type="ECO:0000256" key="1">
    <source>
        <dbReference type="ARBA" id="ARBA00011043"/>
    </source>
</evidence>
<evidence type="ECO:0000256" key="5">
    <source>
        <dbReference type="ARBA" id="ARBA00023134"/>
    </source>
</evidence>
<dbReference type="Pfam" id="PF10396">
    <property type="entry name" value="TrmE_N"/>
    <property type="match status" value="1"/>
</dbReference>
<dbReference type="InterPro" id="IPR027417">
    <property type="entry name" value="P-loop_NTPase"/>
</dbReference>
<feature type="domain" description="TrmE-type G" evidence="8">
    <location>
        <begin position="219"/>
        <end position="374"/>
    </location>
</feature>
<feature type="binding site" evidence="6">
    <location>
        <begin position="248"/>
        <end position="254"/>
    </location>
    <ligand>
        <name>GTP</name>
        <dbReference type="ChEBI" id="CHEBI:37565"/>
    </ligand>
</feature>
<dbReference type="Gene3D" id="3.40.50.300">
    <property type="entry name" value="P-loop containing nucleotide triphosphate hydrolases"/>
    <property type="match status" value="1"/>
</dbReference>
<comment type="subcellular location">
    <subcellularLocation>
        <location evidence="6">Cytoplasm</location>
    </subcellularLocation>
</comment>
<dbReference type="InterPro" id="IPR027266">
    <property type="entry name" value="TrmE/GcvT-like"/>
</dbReference>
<feature type="binding site" evidence="6">
    <location>
        <position position="254"/>
    </location>
    <ligand>
        <name>Mg(2+)</name>
        <dbReference type="ChEBI" id="CHEBI:18420"/>
    </ligand>
</feature>
<keyword evidence="3 6" id="KW-0547">Nucleotide-binding</keyword>
<feature type="binding site" evidence="6">
    <location>
        <position position="450"/>
    </location>
    <ligand>
        <name>(6S)-5-formyl-5,6,7,8-tetrahydrofolate</name>
        <dbReference type="ChEBI" id="CHEBI:57457"/>
    </ligand>
</feature>
<evidence type="ECO:0000259" key="8">
    <source>
        <dbReference type="PROSITE" id="PS51709"/>
    </source>
</evidence>
<dbReference type="InterPro" id="IPR025867">
    <property type="entry name" value="MnmE_helical"/>
</dbReference>
<proteinExistence type="inferred from homology"/>
<comment type="caution">
    <text evidence="9">The sequence shown here is derived from an EMBL/GenBank/DDBJ whole genome shotgun (WGS) entry which is preliminary data.</text>
</comment>
<dbReference type="CDD" id="cd14858">
    <property type="entry name" value="TrmE_N"/>
    <property type="match status" value="1"/>
</dbReference>
<comment type="function">
    <text evidence="6">Exhibits a very high intrinsic GTPase hydrolysis rate. Involved in the addition of a carboxymethylaminomethyl (cmnm) group at the wobble position (U34) of certain tRNAs, forming tRNA-cmnm(5)s(2)U34.</text>
</comment>
<dbReference type="InterPro" id="IPR005225">
    <property type="entry name" value="Small_GTP-bd"/>
</dbReference>
<dbReference type="Pfam" id="PF12631">
    <property type="entry name" value="MnmE_helical"/>
    <property type="match status" value="1"/>
</dbReference>
<evidence type="ECO:0000256" key="2">
    <source>
        <dbReference type="ARBA" id="ARBA00022694"/>
    </source>
</evidence>
<dbReference type="InterPro" id="IPR027368">
    <property type="entry name" value="MnmE_dom2"/>
</dbReference>
<keyword evidence="6" id="KW-0963">Cytoplasm</keyword>
<keyword evidence="5 6" id="KW-0342">GTP-binding</keyword>
<gene>
    <name evidence="6 9" type="primary">mnmE</name>
    <name evidence="6" type="synonym">trmE</name>
    <name evidence="9" type="ORF">ISP13_00780</name>
</gene>
<dbReference type="PANTHER" id="PTHR42714">
    <property type="entry name" value="TRNA MODIFICATION GTPASE GTPBP3"/>
    <property type="match status" value="1"/>
</dbReference>
<keyword evidence="10" id="KW-1185">Reference proteome</keyword>
<dbReference type="RefSeq" id="WP_284395285.1">
    <property type="nucleotide sequence ID" value="NZ_BSNQ01000002.1"/>
</dbReference>
<comment type="subunit">
    <text evidence="6">Homodimer. Heterotetramer of two MnmE and two MnmG subunits.</text>
</comment>
<feature type="binding site" evidence="6">
    <location>
        <position position="123"/>
    </location>
    <ligand>
        <name>(6S)-5-formyl-5,6,7,8-tetrahydrofolate</name>
        <dbReference type="ChEBI" id="CHEBI:57457"/>
    </ligand>
</feature>
<dbReference type="EC" id="3.6.-.-" evidence="6"/>
<comment type="cofactor">
    <cofactor evidence="6">
        <name>K(+)</name>
        <dbReference type="ChEBI" id="CHEBI:29103"/>
    </cofactor>
    <text evidence="6">Binds 1 potassium ion per subunit.</text>
</comment>
<dbReference type="NCBIfam" id="TIGR00450">
    <property type="entry name" value="mnmE_trmE_thdF"/>
    <property type="match status" value="1"/>
</dbReference>
<dbReference type="Pfam" id="PF01926">
    <property type="entry name" value="MMR_HSR1"/>
    <property type="match status" value="1"/>
</dbReference>
<feature type="binding site" evidence="6">
    <location>
        <position position="27"/>
    </location>
    <ligand>
        <name>(6S)-5-formyl-5,6,7,8-tetrahydrofolate</name>
        <dbReference type="ChEBI" id="CHEBI:57457"/>
    </ligand>
</feature>
<dbReference type="PANTHER" id="PTHR42714:SF2">
    <property type="entry name" value="TRNA MODIFICATION GTPASE GTPBP3, MITOCHONDRIAL"/>
    <property type="match status" value="1"/>
</dbReference>
<feature type="binding site" evidence="6">
    <location>
        <position position="229"/>
    </location>
    <ligand>
        <name>K(+)</name>
        <dbReference type="ChEBI" id="CHEBI:29103"/>
    </ligand>
</feature>
<feature type="binding site" evidence="6">
    <location>
        <position position="253"/>
    </location>
    <ligand>
        <name>K(+)</name>
        <dbReference type="ChEBI" id="CHEBI:29103"/>
    </ligand>
</feature>
<dbReference type="InterPro" id="IPR004520">
    <property type="entry name" value="GTPase_MnmE"/>
</dbReference>
<comment type="caution">
    <text evidence="6">Lacks conserved residue(s) required for the propagation of feature annotation.</text>
</comment>
<feature type="binding site" evidence="6">
    <location>
        <position position="84"/>
    </location>
    <ligand>
        <name>(6S)-5-formyl-5,6,7,8-tetrahydrofolate</name>
        <dbReference type="ChEBI" id="CHEBI:57457"/>
    </ligand>
</feature>
<reference evidence="9 10" key="1">
    <citation type="submission" date="2020-10" db="EMBL/GenBank/DDBJ databases">
        <title>Phylogeny of dyella-like bacteria.</title>
        <authorList>
            <person name="Fu J."/>
        </authorList>
    </citation>
    <scope>NUCLEOTIDE SEQUENCE [LARGE SCALE GENOMIC DNA]</scope>
    <source>
        <strain evidence="9 10">DHOB07</strain>
    </source>
</reference>
<keyword evidence="4 6" id="KW-0630">Potassium</keyword>
<evidence type="ECO:0000256" key="7">
    <source>
        <dbReference type="RuleBase" id="RU003313"/>
    </source>
</evidence>
<dbReference type="InterPro" id="IPR018948">
    <property type="entry name" value="GTP-bd_TrmE_N"/>
</dbReference>
<evidence type="ECO:0000256" key="3">
    <source>
        <dbReference type="ARBA" id="ARBA00022741"/>
    </source>
</evidence>
<dbReference type="CDD" id="cd04164">
    <property type="entry name" value="trmE"/>
    <property type="match status" value="1"/>
</dbReference>
<dbReference type="InterPro" id="IPR031168">
    <property type="entry name" value="G_TrmE"/>
</dbReference>
<comment type="similarity">
    <text evidence="1 6 7">Belongs to the TRAFAC class TrmE-Era-EngA-EngB-Septin-like GTPase superfamily. TrmE GTPase family.</text>
</comment>
<dbReference type="NCBIfam" id="NF003661">
    <property type="entry name" value="PRK05291.1-3"/>
    <property type="match status" value="1"/>
</dbReference>
<keyword evidence="6" id="KW-0479">Metal-binding</keyword>
<feature type="binding site" evidence="6">
    <location>
        <begin position="273"/>
        <end position="276"/>
    </location>
    <ligand>
        <name>GTP</name>
        <dbReference type="ChEBI" id="CHEBI:37565"/>
    </ligand>
</feature>
<feature type="binding site" evidence="6">
    <location>
        <position position="233"/>
    </location>
    <ligand>
        <name>Mg(2+)</name>
        <dbReference type="ChEBI" id="CHEBI:18420"/>
    </ligand>
</feature>
<dbReference type="PROSITE" id="PS51709">
    <property type="entry name" value="G_TRME"/>
    <property type="match status" value="1"/>
</dbReference>
<sequence>MTAHAPHEDTIAAVASAPGAAGIGVVRVSGPRVPAIAQALLGRAPTPRYAHFAAFRDAGNHLIDRGLLLHFPAPASYTGEHVLEVQGHGSSVLLDALLRRICELGARLARPGEFTERAFLNGKLDLAQAEAVADLIAARSQAGARAALQSMEGVFSRKVDALLQALIALRVHIEAAIDFPEEEIDFLADPAIARQLHTLRSQLADLLREAQRGVRLNDGLRVAIIGRPNAGKSSLLNALAGTERAIVTDIAGTTRDVLRESISLDGITLELADTAGLRDTHDPVEREGVRRAHSERERADVVLLVTEAQHAETDLAWLHDLPSGVERIVVVNKIDLDTANAHAEQRADACWLWLSVKTGEGLDSLREHLKQLAGAGSGEGAFSARRRHVSALEQVAGHLDRTAGVLADTHAGELAAEELRQAQHALGEITGTYTSDDLLGAIFSSFCIGK</sequence>
<feature type="binding site" evidence="6">
    <location>
        <position position="248"/>
    </location>
    <ligand>
        <name>K(+)</name>
        <dbReference type="ChEBI" id="CHEBI:29103"/>
    </ligand>
</feature>
<dbReference type="EMBL" id="JADIKG010000008">
    <property type="protein sequence ID" value="MFK2872047.1"/>
    <property type="molecule type" value="Genomic_DNA"/>
</dbReference>
<dbReference type="SUPFAM" id="SSF52540">
    <property type="entry name" value="P-loop containing nucleoside triphosphate hydrolases"/>
    <property type="match status" value="1"/>
</dbReference>
<feature type="binding site" evidence="6">
    <location>
        <position position="250"/>
    </location>
    <ligand>
        <name>K(+)</name>
        <dbReference type="ChEBI" id="CHEBI:29103"/>
    </ligand>
</feature>
<organism evidence="9 10">
    <name type="scientific">Dyella lipolytica</name>
    <dbReference type="NCBI Taxonomy" id="1867835"/>
    <lineage>
        <taxon>Bacteria</taxon>
        <taxon>Pseudomonadati</taxon>
        <taxon>Pseudomonadota</taxon>
        <taxon>Gammaproteobacteria</taxon>
        <taxon>Lysobacterales</taxon>
        <taxon>Rhodanobacteraceae</taxon>
        <taxon>Dyella</taxon>
    </lineage>
</organism>
<accession>A0ABW8IQ25</accession>
<feature type="binding site" evidence="6">
    <location>
        <begin position="229"/>
        <end position="234"/>
    </location>
    <ligand>
        <name>GTP</name>
        <dbReference type="ChEBI" id="CHEBI:37565"/>
    </ligand>
</feature>
<keyword evidence="6" id="KW-0460">Magnesium</keyword>
<name>A0ABW8IQ25_9GAMM</name>
<keyword evidence="2 6" id="KW-0819">tRNA processing</keyword>
<dbReference type="InterPro" id="IPR006073">
    <property type="entry name" value="GTP-bd"/>
</dbReference>
<dbReference type="Proteomes" id="UP001620405">
    <property type="component" value="Unassembled WGS sequence"/>
</dbReference>
<evidence type="ECO:0000313" key="10">
    <source>
        <dbReference type="Proteomes" id="UP001620405"/>
    </source>
</evidence>
<evidence type="ECO:0000256" key="4">
    <source>
        <dbReference type="ARBA" id="ARBA00022958"/>
    </source>
</evidence>
<dbReference type="Gene3D" id="3.30.1360.120">
    <property type="entry name" value="Probable tRNA modification gtpase trme, domain 1"/>
    <property type="match status" value="1"/>
</dbReference>
<keyword evidence="6" id="KW-0378">Hydrolase</keyword>
<evidence type="ECO:0000313" key="9">
    <source>
        <dbReference type="EMBL" id="MFK2872047.1"/>
    </source>
</evidence>
<dbReference type="HAMAP" id="MF_00379">
    <property type="entry name" value="GTPase_MnmE"/>
    <property type="match status" value="1"/>
</dbReference>
<dbReference type="Gene3D" id="1.20.120.430">
    <property type="entry name" value="tRNA modification GTPase MnmE domain 2"/>
    <property type="match status" value="1"/>
</dbReference>
<evidence type="ECO:0000256" key="6">
    <source>
        <dbReference type="HAMAP-Rule" id="MF_00379"/>
    </source>
</evidence>
<dbReference type="NCBIfam" id="TIGR00231">
    <property type="entry name" value="small_GTP"/>
    <property type="match status" value="1"/>
</dbReference>